<dbReference type="Proteomes" id="UP000254259">
    <property type="component" value="Plasmid CBM2636p"/>
</dbReference>
<proteinExistence type="predicted"/>
<dbReference type="EMBL" id="LT984815">
    <property type="protein sequence ID" value="SPD69345.1"/>
    <property type="molecule type" value="Genomic_DNA"/>
</dbReference>
<evidence type="ECO:0000313" key="2">
    <source>
        <dbReference type="EMBL" id="SOY75257.1"/>
    </source>
</evidence>
<organism evidence="3">
    <name type="scientific">Cupriavidus taiwanensis</name>
    <dbReference type="NCBI Taxonomy" id="164546"/>
    <lineage>
        <taxon>Bacteria</taxon>
        <taxon>Pseudomonadati</taxon>
        <taxon>Pseudomonadota</taxon>
        <taxon>Betaproteobacteria</taxon>
        <taxon>Burkholderiales</taxon>
        <taxon>Burkholderiaceae</taxon>
        <taxon>Cupriavidus</taxon>
    </lineage>
</organism>
<evidence type="ECO:0000313" key="3">
    <source>
        <dbReference type="EMBL" id="SOY77336.1"/>
    </source>
</evidence>
<accession>A0A375CPG4</accession>
<dbReference type="Proteomes" id="UP000256297">
    <property type="component" value="Plasmid CBM2589_p"/>
</dbReference>
<geneLocation type="plasmid" evidence="5">
    <name>CBM2636p</name>
</geneLocation>
<dbReference type="Proteomes" id="UP000257016">
    <property type="component" value="Unassembled WGS sequence"/>
</dbReference>
<dbReference type="AlphaFoldDB" id="A0A375CPG4"/>
<evidence type="ECO:0000313" key="6">
    <source>
        <dbReference type="Proteomes" id="UP000254259"/>
    </source>
</evidence>
<gene>
    <name evidence="3" type="ORF">CBM2586_P100030</name>
    <name evidence="2" type="ORF">CBM2589_P100030</name>
    <name evidence="4" type="ORF">CBM2594_P40031</name>
    <name evidence="5" type="ORF">CBM2636_P20032</name>
</gene>
<keyword evidence="1" id="KW-1133">Transmembrane helix</keyword>
<protein>
    <submittedName>
        <fullName evidence="3">Uncharacterized protein</fullName>
    </submittedName>
</protein>
<sequence>MSLATLHTDARRAAIRVKQAPARLAARLCGVDPALALHMHEWLTAPPHLAQEMPQSFSSGAAAACFALVKISVDKPAIFWGALFAFLSLPLWLALRWI</sequence>
<dbReference type="EMBL" id="OFSP01000041">
    <property type="protein sequence ID" value="SOY75257.1"/>
    <property type="molecule type" value="Genomic_DNA"/>
</dbReference>
<keyword evidence="1" id="KW-0472">Membrane</keyword>
<dbReference type="RefSeq" id="WP_018003854.1">
    <property type="nucleotide sequence ID" value="NZ_CBCRZP010000053.1"/>
</dbReference>
<evidence type="ECO:0000313" key="5">
    <source>
        <dbReference type="EMBL" id="SPD69345.1"/>
    </source>
</evidence>
<geneLocation type="plasmid" evidence="7">
    <name>cbm2594_p</name>
</geneLocation>
<dbReference type="Proteomes" id="UP000257139">
    <property type="component" value="Plasmid CBM2594_p"/>
</dbReference>
<geneLocation type="plasmid" evidence="6">
    <name>cbm2636p</name>
</geneLocation>
<dbReference type="EMBL" id="OFSN01000029">
    <property type="protein sequence ID" value="SOY77336.1"/>
    <property type="molecule type" value="Genomic_DNA"/>
</dbReference>
<dbReference type="GeneID" id="29763741"/>
<keyword evidence="1" id="KW-0812">Transmembrane</keyword>
<evidence type="ECO:0000256" key="1">
    <source>
        <dbReference type="SAM" id="Phobius"/>
    </source>
</evidence>
<keyword evidence="5" id="KW-0614">Plasmid</keyword>
<dbReference type="EMBL" id="OGUU01000039">
    <property type="protein sequence ID" value="SPC25452.1"/>
    <property type="molecule type" value="Genomic_DNA"/>
</dbReference>
<name>A0A375CPG4_9BURK</name>
<evidence type="ECO:0000313" key="4">
    <source>
        <dbReference type="EMBL" id="SPC25452.1"/>
    </source>
</evidence>
<reference evidence="6 7" key="1">
    <citation type="submission" date="2018-01" db="EMBL/GenBank/DDBJ databases">
        <authorList>
            <person name="Clerissi C."/>
        </authorList>
    </citation>
    <scope>NUCLEOTIDE SEQUENCE</scope>
    <source>
        <strain evidence="3">Cupriavidus taiwanensis LMG 19430</strain>
        <strain evidence="2">Cupriavidus taiwanensis STM 3521</strain>
        <strain evidence="4">Cupriavidus taiwanensis STM 6021</strain>
        <strain evidence="5">Cupriavidus taiwanensis SWF 66322</strain>
        <plasmid evidence="7">cbm2594_p</plasmid>
        <plasmid evidence="6">cbm2636p</plasmid>
        <plasmid evidence="5">CBM2636p</plasmid>
    </source>
</reference>
<evidence type="ECO:0000313" key="7">
    <source>
        <dbReference type="Proteomes" id="UP000257139"/>
    </source>
</evidence>
<feature type="transmembrane region" description="Helical" evidence="1">
    <location>
        <begin position="77"/>
        <end position="95"/>
    </location>
</feature>